<dbReference type="Gene3D" id="3.40.50.300">
    <property type="entry name" value="P-loop containing nucleotide triphosphate hydrolases"/>
    <property type="match status" value="1"/>
</dbReference>
<dbReference type="SUPFAM" id="SSF52540">
    <property type="entry name" value="P-loop containing nucleoside triphosphate hydrolases"/>
    <property type="match status" value="1"/>
</dbReference>
<dbReference type="EMBL" id="BAABBO010000007">
    <property type="protein sequence ID" value="GAA3955653.1"/>
    <property type="molecule type" value="Genomic_DNA"/>
</dbReference>
<proteinExistence type="predicted"/>
<dbReference type="CDD" id="cd00009">
    <property type="entry name" value="AAA"/>
    <property type="match status" value="1"/>
</dbReference>
<sequence>MGTLQYSMYEQHFGLARLPFTLTPNTRFYLRAQSHDRAFATVIHALRGREGFIKVTGQVGTGKTLLCRRLLNALKPPFVTAYIPNPQLDPLDLYRAVAEELGLQKDMVEGQHHLLRLIQGCLIEHAREGRSVVLVIDEAQVMSEATIEAVRLLTNLETESRKLLQVVLFGQPELDTMLRGPRLRQLLQRITFQERIEPFTAKEVPAYINHRLSMAGYNGQDLFRQGALRLVARSSGGVPRLINILAHKALLSAYGEGSTRVEARHARNAVRDTESAIPLRWPWSLKRA</sequence>
<dbReference type="InterPro" id="IPR052026">
    <property type="entry name" value="ExeA_AAA_ATPase_DNA-bind"/>
</dbReference>
<evidence type="ECO:0000259" key="1">
    <source>
        <dbReference type="Pfam" id="PF13401"/>
    </source>
</evidence>
<dbReference type="PANTHER" id="PTHR35894:SF7">
    <property type="entry name" value="GENERAL SECRETION PATHWAY PROTEIN A-RELATED"/>
    <property type="match status" value="1"/>
</dbReference>
<gene>
    <name evidence="2" type="ORF">GCM10022278_12790</name>
</gene>
<keyword evidence="3" id="KW-1185">Reference proteome</keyword>
<reference evidence="3" key="1">
    <citation type="journal article" date="2019" name="Int. J. Syst. Evol. Microbiol.">
        <title>The Global Catalogue of Microorganisms (GCM) 10K type strain sequencing project: providing services to taxonomists for standard genome sequencing and annotation.</title>
        <authorList>
            <consortium name="The Broad Institute Genomics Platform"/>
            <consortium name="The Broad Institute Genome Sequencing Center for Infectious Disease"/>
            <person name="Wu L."/>
            <person name="Ma J."/>
        </authorList>
    </citation>
    <scope>NUCLEOTIDE SEQUENCE [LARGE SCALE GENOMIC DNA]</scope>
    <source>
        <strain evidence="3">JCM 17555</strain>
    </source>
</reference>
<evidence type="ECO:0000313" key="2">
    <source>
        <dbReference type="EMBL" id="GAA3955653.1"/>
    </source>
</evidence>
<protein>
    <submittedName>
        <fullName evidence="2">AAA family ATPase</fullName>
    </submittedName>
</protein>
<comment type="caution">
    <text evidence="2">The sequence shown here is derived from an EMBL/GenBank/DDBJ whole genome shotgun (WGS) entry which is preliminary data.</text>
</comment>
<organism evidence="2 3">
    <name type="scientific">Allohahella marinimesophila</name>
    <dbReference type="NCBI Taxonomy" id="1054972"/>
    <lineage>
        <taxon>Bacteria</taxon>
        <taxon>Pseudomonadati</taxon>
        <taxon>Pseudomonadota</taxon>
        <taxon>Gammaproteobacteria</taxon>
        <taxon>Oceanospirillales</taxon>
        <taxon>Hahellaceae</taxon>
        <taxon>Allohahella</taxon>
    </lineage>
</organism>
<feature type="domain" description="ORC1/DEAH AAA+ ATPase" evidence="1">
    <location>
        <begin position="49"/>
        <end position="178"/>
    </location>
</feature>
<evidence type="ECO:0000313" key="3">
    <source>
        <dbReference type="Proteomes" id="UP001501337"/>
    </source>
</evidence>
<dbReference type="InterPro" id="IPR027417">
    <property type="entry name" value="P-loop_NTPase"/>
</dbReference>
<dbReference type="PANTHER" id="PTHR35894">
    <property type="entry name" value="GENERAL SECRETION PATHWAY PROTEIN A-RELATED"/>
    <property type="match status" value="1"/>
</dbReference>
<dbReference type="Proteomes" id="UP001501337">
    <property type="component" value="Unassembled WGS sequence"/>
</dbReference>
<dbReference type="InterPro" id="IPR049945">
    <property type="entry name" value="AAA_22"/>
</dbReference>
<accession>A0ABP7NWT7</accession>
<dbReference type="Pfam" id="PF13401">
    <property type="entry name" value="AAA_22"/>
    <property type="match status" value="1"/>
</dbReference>
<name>A0ABP7NWT7_9GAMM</name>